<dbReference type="InterPro" id="IPR011990">
    <property type="entry name" value="TPR-like_helical_dom_sf"/>
</dbReference>
<gene>
    <name evidence="5" type="ORF">CUNI_LOCUS9686</name>
</gene>
<evidence type="ECO:0000259" key="4">
    <source>
        <dbReference type="Pfam" id="PF16669"/>
    </source>
</evidence>
<proteinExistence type="predicted"/>
<dbReference type="Gene3D" id="2.40.50.550">
    <property type="match status" value="1"/>
</dbReference>
<dbReference type="PANTHER" id="PTHR45586:SF1">
    <property type="entry name" value="LIPOPOLYSACCHARIDE ASSEMBLY PROTEIN B"/>
    <property type="match status" value="1"/>
</dbReference>
<dbReference type="Pfam" id="PF16669">
    <property type="entry name" value="TTC5_OB"/>
    <property type="match status" value="1"/>
</dbReference>
<evidence type="ECO:0000256" key="1">
    <source>
        <dbReference type="ARBA" id="ARBA00022737"/>
    </source>
</evidence>
<dbReference type="Proteomes" id="UP000678393">
    <property type="component" value="Unassembled WGS sequence"/>
</dbReference>
<keyword evidence="6" id="KW-1185">Reference proteome</keyword>
<sequence>MAEEERVSSPLDQAVAFVDELYHFRDHFVDRFGLDRAGDKETEVQKMMGECLTKVESLQGDIKNKAQYHLLRGRILNVTSKYSQEAEEALTKAVKLDPRLVEAWNHLGECYWKKEDVSAAKNCFTGALGHSKNKVSLRNLSMVLRQLSGPPVEKVKLIEESVERAKEAVQLDITDGRSWLILGNAYLCEFFSSGQIPKVLKQCMQAYSQAEKDPVARGNPDLHFNRAMTYKYQEDYQKALDGFSIASQLDPSWMEAKVKETELLNYLLDIQKMIELKGKMKPRKIESLLSSLSDRDLGPHAGGQYTNKTGNVVSLSQCKLAELQPKVNYGKVVVGKVVCSINSTDLVPFAFCLIDADKMCVAVTVYNLAQGAGMKIGDSVAIPEPVMKKVKVSHKGTEISFSSIQVDSPRCLVVNGRKLGINKEALTVLSVSAVSE</sequence>
<protein>
    <recommendedName>
        <fullName evidence="4">Tetratricopeptide repeat protein 5 OB fold domain-containing protein</fullName>
    </recommendedName>
</protein>
<evidence type="ECO:0000313" key="5">
    <source>
        <dbReference type="EMBL" id="CAG5124128.1"/>
    </source>
</evidence>
<feature type="repeat" description="TPR" evidence="3">
    <location>
        <begin position="220"/>
        <end position="253"/>
    </location>
</feature>
<dbReference type="PANTHER" id="PTHR45586">
    <property type="entry name" value="TPR REPEAT-CONTAINING PROTEIN PA4667"/>
    <property type="match status" value="1"/>
</dbReference>
<dbReference type="EMBL" id="CAJHNH020001702">
    <property type="protein sequence ID" value="CAG5124128.1"/>
    <property type="molecule type" value="Genomic_DNA"/>
</dbReference>
<dbReference type="InterPro" id="IPR019734">
    <property type="entry name" value="TPR_rpt"/>
</dbReference>
<dbReference type="PROSITE" id="PS50005">
    <property type="entry name" value="TPR"/>
    <property type="match status" value="1"/>
</dbReference>
<dbReference type="Gene3D" id="1.25.40.10">
    <property type="entry name" value="Tetratricopeptide repeat domain"/>
    <property type="match status" value="1"/>
</dbReference>
<name>A0A8S3Z7I1_9EUPU</name>
<comment type="caution">
    <text evidence="5">The sequence shown here is derived from an EMBL/GenBank/DDBJ whole genome shotgun (WGS) entry which is preliminary data.</text>
</comment>
<evidence type="ECO:0000313" key="6">
    <source>
        <dbReference type="Proteomes" id="UP000678393"/>
    </source>
</evidence>
<dbReference type="InterPro" id="IPR051012">
    <property type="entry name" value="CellSynth/LPSAsmb/PSIAsmb"/>
</dbReference>
<keyword evidence="2 3" id="KW-0802">TPR repeat</keyword>
<dbReference type="InterPro" id="IPR032076">
    <property type="entry name" value="TTC5_OB"/>
</dbReference>
<accession>A0A8S3Z7I1</accession>
<keyword evidence="1" id="KW-0677">Repeat</keyword>
<evidence type="ECO:0000256" key="3">
    <source>
        <dbReference type="PROSITE-ProRule" id="PRU00339"/>
    </source>
</evidence>
<dbReference type="AlphaFoldDB" id="A0A8S3Z7I1"/>
<feature type="domain" description="Tetratricopeptide repeat protein 5 OB fold" evidence="4">
    <location>
        <begin position="315"/>
        <end position="423"/>
    </location>
</feature>
<dbReference type="InterPro" id="IPR038645">
    <property type="entry name" value="TTC5_OB_sf"/>
</dbReference>
<dbReference type="SMART" id="SM00028">
    <property type="entry name" value="TPR"/>
    <property type="match status" value="3"/>
</dbReference>
<dbReference type="SUPFAM" id="SSF48452">
    <property type="entry name" value="TPR-like"/>
    <property type="match status" value="1"/>
</dbReference>
<dbReference type="Pfam" id="PF13181">
    <property type="entry name" value="TPR_8"/>
    <property type="match status" value="2"/>
</dbReference>
<organism evidence="5 6">
    <name type="scientific">Candidula unifasciata</name>
    <dbReference type="NCBI Taxonomy" id="100452"/>
    <lineage>
        <taxon>Eukaryota</taxon>
        <taxon>Metazoa</taxon>
        <taxon>Spiralia</taxon>
        <taxon>Lophotrochozoa</taxon>
        <taxon>Mollusca</taxon>
        <taxon>Gastropoda</taxon>
        <taxon>Heterobranchia</taxon>
        <taxon>Euthyneura</taxon>
        <taxon>Panpulmonata</taxon>
        <taxon>Eupulmonata</taxon>
        <taxon>Stylommatophora</taxon>
        <taxon>Helicina</taxon>
        <taxon>Helicoidea</taxon>
        <taxon>Geomitridae</taxon>
        <taxon>Candidula</taxon>
    </lineage>
</organism>
<reference evidence="5" key="1">
    <citation type="submission" date="2021-04" db="EMBL/GenBank/DDBJ databases">
        <authorList>
            <consortium name="Molecular Ecology Group"/>
        </authorList>
    </citation>
    <scope>NUCLEOTIDE SEQUENCE</scope>
</reference>
<dbReference type="OrthoDB" id="423589at2759"/>
<evidence type="ECO:0000256" key="2">
    <source>
        <dbReference type="ARBA" id="ARBA00022803"/>
    </source>
</evidence>